<feature type="transmembrane region" description="Helical" evidence="8">
    <location>
        <begin position="194"/>
        <end position="214"/>
    </location>
</feature>
<dbReference type="GO" id="GO:0022857">
    <property type="term" value="F:transmembrane transporter activity"/>
    <property type="evidence" value="ECO:0007669"/>
    <property type="project" value="InterPro"/>
</dbReference>
<dbReference type="Gene3D" id="1.20.1250.20">
    <property type="entry name" value="MFS general substrate transporter like domains"/>
    <property type="match status" value="1"/>
</dbReference>
<dbReference type="CDD" id="cd17504">
    <property type="entry name" value="MFS_MMR_MDR_like"/>
    <property type="match status" value="1"/>
</dbReference>
<evidence type="ECO:0000256" key="1">
    <source>
        <dbReference type="ARBA" id="ARBA00004651"/>
    </source>
</evidence>
<keyword evidence="6 8" id="KW-0472">Membrane</keyword>
<dbReference type="PANTHER" id="PTHR42718">
    <property type="entry name" value="MAJOR FACILITATOR SUPERFAMILY MULTIDRUG TRANSPORTER MFSC"/>
    <property type="match status" value="1"/>
</dbReference>
<feature type="region of interest" description="Disordered" evidence="7">
    <location>
        <begin position="491"/>
        <end position="520"/>
    </location>
</feature>
<name>A0A937RND5_9ACTN</name>
<dbReference type="EMBL" id="JAEACQ010000394">
    <property type="protein sequence ID" value="MBL7633687.1"/>
    <property type="molecule type" value="Genomic_DNA"/>
</dbReference>
<sequence>MRGGETRHGTSTGEAMRRGAAKGAAVPAAGHAGGAGHAASSADSLVLMLAAAAFAVAQTAVVPGLGVLTKELRTTPANISWVLSAYLLSAAILTPMAGRLGDMFGKRRMLVIALVTFAAGSVLGALAVNVWMLVLARVVQGAGGGIIPLCFGLINDTFPAERRPGALGLMSAIAGIGAGGGLVMGGLLVDHASWQWIFWVGTAISAAAAFGAMRLPDSGMRAPGRIDVPGALLLAVGLTAPLLALTRTSAWGWLSARTLGLVGAGLVVLVLFGLFERRAAEPLVDLSVLARPAVLITNVVTALVGFCMFGAFVLIPQIAQTAESTGYGFGLSATGAGLLMFPACVAMLIAGSVSGRFTVRLGARALLAAGPFGAAGGLVGLALTRGSAAPVIALSIIVFTGVAVGMAAVPNIIIAAVPAGMTGQATGVNALVRSVGAALGSQVAATLLAASTDAATGLPTDGAFTQAFLLGAGGAVCAGLAGLFAPRRRRARADARATPPEALTAVAPATASPHADDRAH</sequence>
<accession>A0A937RND5</accession>
<dbReference type="Pfam" id="PF07690">
    <property type="entry name" value="MFS_1"/>
    <property type="match status" value="1"/>
</dbReference>
<feature type="transmembrane region" description="Helical" evidence="8">
    <location>
        <begin position="45"/>
        <end position="67"/>
    </location>
</feature>
<comment type="caution">
    <text evidence="10">The sequence shown here is derived from an EMBL/GenBank/DDBJ whole genome shotgun (WGS) entry which is preliminary data.</text>
</comment>
<dbReference type="PROSITE" id="PS50850">
    <property type="entry name" value="MFS"/>
    <property type="match status" value="1"/>
</dbReference>
<feature type="transmembrane region" description="Helical" evidence="8">
    <location>
        <begin position="79"/>
        <end position="97"/>
    </location>
</feature>
<evidence type="ECO:0000313" key="11">
    <source>
        <dbReference type="Proteomes" id="UP000604475"/>
    </source>
</evidence>
<evidence type="ECO:0000259" key="9">
    <source>
        <dbReference type="PROSITE" id="PS50850"/>
    </source>
</evidence>
<keyword evidence="5 8" id="KW-1133">Transmembrane helix</keyword>
<dbReference type="InterPro" id="IPR011701">
    <property type="entry name" value="MFS"/>
</dbReference>
<feature type="transmembrane region" description="Helical" evidence="8">
    <location>
        <begin position="327"/>
        <end position="349"/>
    </location>
</feature>
<feature type="transmembrane region" description="Helical" evidence="8">
    <location>
        <begin position="361"/>
        <end position="383"/>
    </location>
</feature>
<gene>
    <name evidence="10" type="ORF">I7412_42365</name>
</gene>
<feature type="domain" description="Major facilitator superfamily (MFS) profile" evidence="9">
    <location>
        <begin position="43"/>
        <end position="490"/>
    </location>
</feature>
<feature type="transmembrane region" description="Helical" evidence="8">
    <location>
        <begin position="250"/>
        <end position="272"/>
    </location>
</feature>
<dbReference type="Proteomes" id="UP000604475">
    <property type="component" value="Unassembled WGS sequence"/>
</dbReference>
<evidence type="ECO:0000256" key="2">
    <source>
        <dbReference type="ARBA" id="ARBA00022448"/>
    </source>
</evidence>
<evidence type="ECO:0000256" key="7">
    <source>
        <dbReference type="SAM" id="MobiDB-lite"/>
    </source>
</evidence>
<feature type="transmembrane region" description="Helical" evidence="8">
    <location>
        <begin position="226"/>
        <end position="244"/>
    </location>
</feature>
<evidence type="ECO:0000256" key="4">
    <source>
        <dbReference type="ARBA" id="ARBA00022692"/>
    </source>
</evidence>
<organism evidence="10 11">
    <name type="scientific">Frankia nepalensis</name>
    <dbReference type="NCBI Taxonomy" id="1836974"/>
    <lineage>
        <taxon>Bacteria</taxon>
        <taxon>Bacillati</taxon>
        <taxon>Actinomycetota</taxon>
        <taxon>Actinomycetes</taxon>
        <taxon>Frankiales</taxon>
        <taxon>Frankiaceae</taxon>
        <taxon>Frankia</taxon>
    </lineage>
</organism>
<evidence type="ECO:0000256" key="5">
    <source>
        <dbReference type="ARBA" id="ARBA00022989"/>
    </source>
</evidence>
<keyword evidence="2" id="KW-0813">Transport</keyword>
<dbReference type="RefSeq" id="WP_203031898.1">
    <property type="nucleotide sequence ID" value="NZ_JAEACQ010000394.1"/>
</dbReference>
<feature type="transmembrane region" description="Helical" evidence="8">
    <location>
        <begin position="463"/>
        <end position="485"/>
    </location>
</feature>
<dbReference type="GO" id="GO:0005886">
    <property type="term" value="C:plasma membrane"/>
    <property type="evidence" value="ECO:0007669"/>
    <property type="project" value="UniProtKB-SubCell"/>
</dbReference>
<feature type="transmembrane region" description="Helical" evidence="8">
    <location>
        <begin position="293"/>
        <end position="315"/>
    </location>
</feature>
<dbReference type="PRINTS" id="PR01035">
    <property type="entry name" value="TCRTETA"/>
</dbReference>
<keyword evidence="3" id="KW-1003">Cell membrane</keyword>
<dbReference type="AlphaFoldDB" id="A0A937RND5"/>
<evidence type="ECO:0000256" key="6">
    <source>
        <dbReference type="ARBA" id="ARBA00023136"/>
    </source>
</evidence>
<reference evidence="10" key="1">
    <citation type="submission" date="2020-12" db="EMBL/GenBank/DDBJ databases">
        <title>Genomic characterization of non-nitrogen-fixing Frankia strains.</title>
        <authorList>
            <person name="Carlos-Shanley C."/>
            <person name="Guerra T."/>
            <person name="Hahn D."/>
        </authorList>
    </citation>
    <scope>NUCLEOTIDE SEQUENCE</scope>
    <source>
        <strain evidence="10">CN6</strain>
    </source>
</reference>
<proteinExistence type="predicted"/>
<dbReference type="InterPro" id="IPR020846">
    <property type="entry name" value="MFS_dom"/>
</dbReference>
<keyword evidence="11" id="KW-1185">Reference proteome</keyword>
<dbReference type="PANTHER" id="PTHR42718:SF46">
    <property type="entry name" value="BLR6921 PROTEIN"/>
    <property type="match status" value="1"/>
</dbReference>
<keyword evidence="4 8" id="KW-0812">Transmembrane</keyword>
<evidence type="ECO:0000256" key="3">
    <source>
        <dbReference type="ARBA" id="ARBA00022475"/>
    </source>
</evidence>
<feature type="transmembrane region" description="Helical" evidence="8">
    <location>
        <begin position="134"/>
        <end position="154"/>
    </location>
</feature>
<feature type="transmembrane region" description="Helical" evidence="8">
    <location>
        <begin position="389"/>
        <end position="418"/>
    </location>
</feature>
<dbReference type="InterPro" id="IPR036259">
    <property type="entry name" value="MFS_trans_sf"/>
</dbReference>
<evidence type="ECO:0000313" key="10">
    <source>
        <dbReference type="EMBL" id="MBL7633687.1"/>
    </source>
</evidence>
<feature type="transmembrane region" description="Helical" evidence="8">
    <location>
        <begin position="166"/>
        <end position="188"/>
    </location>
</feature>
<protein>
    <submittedName>
        <fullName evidence="10">MFS transporter</fullName>
    </submittedName>
</protein>
<evidence type="ECO:0000256" key="8">
    <source>
        <dbReference type="SAM" id="Phobius"/>
    </source>
</evidence>
<dbReference type="Gene3D" id="1.20.1720.10">
    <property type="entry name" value="Multidrug resistance protein D"/>
    <property type="match status" value="1"/>
</dbReference>
<dbReference type="InterPro" id="IPR001958">
    <property type="entry name" value="Tet-R_TetA/multi-R_MdtG-like"/>
</dbReference>
<feature type="transmembrane region" description="Helical" evidence="8">
    <location>
        <begin position="109"/>
        <end position="128"/>
    </location>
</feature>
<dbReference type="SUPFAM" id="SSF103473">
    <property type="entry name" value="MFS general substrate transporter"/>
    <property type="match status" value="1"/>
</dbReference>
<comment type="subcellular location">
    <subcellularLocation>
        <location evidence="1">Cell membrane</location>
        <topology evidence="1">Multi-pass membrane protein</topology>
    </subcellularLocation>
</comment>